<comment type="subunit">
    <text evidence="2">Interacts with ribosomal protein uL14 (rplN).</text>
</comment>
<accession>A0A224AKF3</accession>
<dbReference type="PANTHER" id="PTHR21043:SF0">
    <property type="entry name" value="MITOCHONDRIAL ASSEMBLY OF RIBOSOMAL LARGE SUBUNIT PROTEIN 1"/>
    <property type="match status" value="1"/>
</dbReference>
<dbReference type="Pfam" id="PF02410">
    <property type="entry name" value="RsfS"/>
    <property type="match status" value="1"/>
</dbReference>
<dbReference type="GO" id="GO:0042256">
    <property type="term" value="P:cytosolic ribosome assembly"/>
    <property type="evidence" value="ECO:0007669"/>
    <property type="project" value="UniProtKB-UniRule"/>
</dbReference>
<dbReference type="AlphaFoldDB" id="A0A224AKF3"/>
<dbReference type="GO" id="GO:0017148">
    <property type="term" value="P:negative regulation of translation"/>
    <property type="evidence" value="ECO:0007669"/>
    <property type="project" value="UniProtKB-UniRule"/>
</dbReference>
<comment type="function">
    <text evidence="2">Functions as a ribosomal silencing factor. Interacts with ribosomal protein uL14 (rplN), blocking formation of intersubunit bridge B8. Prevents association of the 30S and 50S ribosomal subunits and the formation of functional ribosomes, thus repressing translation.</text>
</comment>
<dbReference type="NCBIfam" id="TIGR00090">
    <property type="entry name" value="rsfS_iojap_ybeB"/>
    <property type="match status" value="1"/>
</dbReference>
<dbReference type="EMBL" id="AP014608">
    <property type="protein sequence ID" value="BBA17334.1"/>
    <property type="molecule type" value="Genomic_DNA"/>
</dbReference>
<dbReference type="InterPro" id="IPR004394">
    <property type="entry name" value="Iojap/RsfS/C7orf30"/>
</dbReference>
<dbReference type="InterPro" id="IPR043519">
    <property type="entry name" value="NT_sf"/>
</dbReference>
<dbReference type="OrthoDB" id="9793681at2"/>
<comment type="similarity">
    <text evidence="1 2">Belongs to the Iojap/RsfS family.</text>
</comment>
<protein>
    <recommendedName>
        <fullName evidence="2">Ribosomal silencing factor RsfS</fullName>
    </recommendedName>
</protein>
<dbReference type="Gene3D" id="3.30.460.10">
    <property type="entry name" value="Beta Polymerase, domain 2"/>
    <property type="match status" value="1"/>
</dbReference>
<reference evidence="3 4" key="1">
    <citation type="submission" date="2014-06" db="EMBL/GenBank/DDBJ databases">
        <title>Genome sequence of the intracellular symbiont Blattabacterium cuenoti, strain STAT from the wood feeding cockroach Salganea taiwanensis taiwanensis.</title>
        <authorList>
            <person name="Kinjo Y."/>
            <person name="Ohkuma M."/>
            <person name="Tokuda G."/>
        </authorList>
    </citation>
    <scope>NUCLEOTIDE SEQUENCE [LARGE SCALE GENOMIC DNA]</scope>
    <source>
        <strain evidence="3 4">STAT</strain>
    </source>
</reference>
<keyword evidence="4" id="KW-1185">Reference proteome</keyword>
<organism evidence="3 4">
    <name type="scientific">Blattabacterium cuenoti STAT</name>
    <dbReference type="NCBI Taxonomy" id="1457030"/>
    <lineage>
        <taxon>Bacteria</taxon>
        <taxon>Pseudomonadati</taxon>
        <taxon>Bacteroidota</taxon>
        <taxon>Flavobacteriia</taxon>
        <taxon>Flavobacteriales</taxon>
        <taxon>Blattabacteriaceae</taxon>
        <taxon>Blattabacterium</taxon>
    </lineage>
</organism>
<keyword evidence="2" id="KW-0810">Translation regulation</keyword>
<name>A0A224AKF3_9FLAO</name>
<dbReference type="SUPFAM" id="SSF81301">
    <property type="entry name" value="Nucleotidyltransferase"/>
    <property type="match status" value="1"/>
</dbReference>
<evidence type="ECO:0000256" key="2">
    <source>
        <dbReference type="HAMAP-Rule" id="MF_01477"/>
    </source>
</evidence>
<keyword evidence="2" id="KW-0963">Cytoplasm</keyword>
<evidence type="ECO:0000256" key="1">
    <source>
        <dbReference type="ARBA" id="ARBA00010574"/>
    </source>
</evidence>
<dbReference type="Proteomes" id="UP000263619">
    <property type="component" value="Chromosome"/>
</dbReference>
<dbReference type="GO" id="GO:0043023">
    <property type="term" value="F:ribosomal large subunit binding"/>
    <property type="evidence" value="ECO:0007669"/>
    <property type="project" value="TreeGrafter"/>
</dbReference>
<comment type="subcellular location">
    <subcellularLocation>
        <location evidence="2">Cytoplasm</location>
    </subcellularLocation>
</comment>
<dbReference type="GO" id="GO:0005737">
    <property type="term" value="C:cytoplasm"/>
    <property type="evidence" value="ECO:0007669"/>
    <property type="project" value="UniProtKB-SubCell"/>
</dbReference>
<sequence length="106" mass="12636">MLLEKIIEGIQIVKGKDISIINLKNRENFICDYFVICNGDSHNQVYAISQSIKRITIEKLQKRPWHVEGLKNKEWVLVDYVSIVVHIFQKKLRSYYDIENIWNRNS</sequence>
<dbReference type="GO" id="GO:0090071">
    <property type="term" value="P:negative regulation of ribosome biogenesis"/>
    <property type="evidence" value="ECO:0007669"/>
    <property type="project" value="UniProtKB-UniRule"/>
</dbReference>
<evidence type="ECO:0000313" key="3">
    <source>
        <dbReference type="EMBL" id="BBA17334.1"/>
    </source>
</evidence>
<dbReference type="HAMAP" id="MF_01477">
    <property type="entry name" value="Iojap_RsfS"/>
    <property type="match status" value="1"/>
</dbReference>
<gene>
    <name evidence="2" type="primary">rsfS</name>
    <name evidence="3" type="ORF">STAT_417</name>
</gene>
<proteinExistence type="inferred from homology"/>
<keyword evidence="2" id="KW-0678">Repressor</keyword>
<evidence type="ECO:0000313" key="4">
    <source>
        <dbReference type="Proteomes" id="UP000263619"/>
    </source>
</evidence>
<dbReference type="PANTHER" id="PTHR21043">
    <property type="entry name" value="IOJAP SUPERFAMILY ORTHOLOG"/>
    <property type="match status" value="1"/>
</dbReference>
<dbReference type="RefSeq" id="WP_119305589.1">
    <property type="nucleotide sequence ID" value="NZ_AP014608.1"/>
</dbReference>